<feature type="compositionally biased region" description="Low complexity" evidence="1">
    <location>
        <begin position="1119"/>
        <end position="1131"/>
    </location>
</feature>
<name>A0A485KSI1_9STRA</name>
<feature type="compositionally biased region" description="Basic and acidic residues" evidence="1">
    <location>
        <begin position="560"/>
        <end position="570"/>
    </location>
</feature>
<dbReference type="AlphaFoldDB" id="A0A485KSI1"/>
<reference evidence="4 5" key="1">
    <citation type="submission" date="2019-03" db="EMBL/GenBank/DDBJ databases">
        <authorList>
            <person name="Gaulin E."/>
            <person name="Dumas B."/>
        </authorList>
    </citation>
    <scope>NUCLEOTIDE SEQUENCE [LARGE SCALE GENOMIC DNA]</scope>
    <source>
        <strain evidence="4">CBS 568.67</strain>
    </source>
</reference>
<dbReference type="SUPFAM" id="SSF46689">
    <property type="entry name" value="Homeodomain-like"/>
    <property type="match status" value="1"/>
</dbReference>
<feature type="compositionally biased region" description="Basic residues" evidence="1">
    <location>
        <begin position="497"/>
        <end position="511"/>
    </location>
</feature>
<keyword evidence="5" id="KW-1185">Reference proteome</keyword>
<feature type="compositionally biased region" description="Acidic residues" evidence="1">
    <location>
        <begin position="757"/>
        <end position="772"/>
    </location>
</feature>
<feature type="compositionally biased region" description="Polar residues" evidence="1">
    <location>
        <begin position="128"/>
        <end position="139"/>
    </location>
</feature>
<accession>A0A485KSI1</accession>
<dbReference type="Pfam" id="PF09133">
    <property type="entry name" value="SANTA"/>
    <property type="match status" value="1"/>
</dbReference>
<feature type="compositionally biased region" description="Low complexity" evidence="1">
    <location>
        <begin position="168"/>
        <end position="183"/>
    </location>
</feature>
<feature type="region of interest" description="Disordered" evidence="1">
    <location>
        <begin position="85"/>
        <end position="637"/>
    </location>
</feature>
<dbReference type="EMBL" id="VJMH01005245">
    <property type="protein sequence ID" value="KAF0698356.1"/>
    <property type="molecule type" value="Genomic_DNA"/>
</dbReference>
<dbReference type="InterPro" id="IPR001005">
    <property type="entry name" value="SANT/Myb"/>
</dbReference>
<dbReference type="EMBL" id="CAADRA010005266">
    <property type="protein sequence ID" value="VFT87874.1"/>
    <property type="molecule type" value="Genomic_DNA"/>
</dbReference>
<dbReference type="Proteomes" id="UP000332933">
    <property type="component" value="Unassembled WGS sequence"/>
</dbReference>
<gene>
    <name evidence="4" type="primary">Aste57867_11006</name>
    <name evidence="3" type="ORF">As57867_010965</name>
    <name evidence="4" type="ORF">ASTE57867_11006</name>
</gene>
<dbReference type="CDD" id="cd00167">
    <property type="entry name" value="SANT"/>
    <property type="match status" value="1"/>
</dbReference>
<proteinExistence type="predicted"/>
<feature type="domain" description="SANTA" evidence="2">
    <location>
        <begin position="687"/>
        <end position="728"/>
    </location>
</feature>
<organism evidence="4 5">
    <name type="scientific">Aphanomyces stellatus</name>
    <dbReference type="NCBI Taxonomy" id="120398"/>
    <lineage>
        <taxon>Eukaryota</taxon>
        <taxon>Sar</taxon>
        <taxon>Stramenopiles</taxon>
        <taxon>Oomycota</taxon>
        <taxon>Saprolegniomycetes</taxon>
        <taxon>Saprolegniales</taxon>
        <taxon>Verrucalvaceae</taxon>
        <taxon>Aphanomyces</taxon>
    </lineage>
</organism>
<feature type="region of interest" description="Disordered" evidence="1">
    <location>
        <begin position="752"/>
        <end position="806"/>
    </location>
</feature>
<feature type="compositionally biased region" description="Polar residues" evidence="1">
    <location>
        <begin position="410"/>
        <end position="423"/>
    </location>
</feature>
<evidence type="ECO:0000313" key="5">
    <source>
        <dbReference type="Proteomes" id="UP000332933"/>
    </source>
</evidence>
<feature type="region of interest" description="Disordered" evidence="1">
    <location>
        <begin position="1090"/>
        <end position="1131"/>
    </location>
</feature>
<dbReference type="Gene3D" id="1.10.10.60">
    <property type="entry name" value="Homeodomain-like"/>
    <property type="match status" value="1"/>
</dbReference>
<dbReference type="InterPro" id="IPR015216">
    <property type="entry name" value="SANTA"/>
</dbReference>
<evidence type="ECO:0000256" key="1">
    <source>
        <dbReference type="SAM" id="MobiDB-lite"/>
    </source>
</evidence>
<feature type="compositionally biased region" description="Polar residues" evidence="1">
    <location>
        <begin position="289"/>
        <end position="298"/>
    </location>
</feature>
<reference evidence="3" key="2">
    <citation type="submission" date="2019-06" db="EMBL/GenBank/DDBJ databases">
        <title>Genomics analysis of Aphanomyces spp. identifies a new class of oomycete effector associated with host adaptation.</title>
        <authorList>
            <person name="Gaulin E."/>
        </authorList>
    </citation>
    <scope>NUCLEOTIDE SEQUENCE</scope>
    <source>
        <strain evidence="3">CBS 578.67</strain>
    </source>
</reference>
<sequence length="1131" mass="121866">MEADATKNLDVVRNGVVFRMRPAAASIWSSPSPSLIPKQLLQREQPLTPAKPPPDVVAAASPTPLKPPSSRDAFNALFQKSPVPRILLARAQGGPSTPSSSAPPATPAPPSMQTPTSQRKRYIFRPNVTPSTPSKTSVLSVPPSPAAVNPTANLPQPRPSALLPPTTPVRQTPVRTATPTKLPARPPPVPAALQEPKVLLTPVKDVAPAAKPPTPARKPPSLTEPKGLSTPIKDATLAAKPPTPSKPTTPLRFPVPIKPTTPLQGGAMRVGSAPSSMRRSPFQIEASRKTSTTPLSTKAKTRLSFDPDSATLPRKPASDKDAPVASNSMGEIKPSERQTNKGMDQPSPPKAVVPTSHEAASLTTHKEQPPMQSPAKEDVATSSPAKAIIGSLNPTTSRKQATPVRGRGGNESQAKTTLSSLTIRSMAVTAAFESSDSESKSDNAKTPLAPSSASAKIKSFLARAADSESDDDAVVVQPKKRARGSTQDESKSDNAGLKRKTKAVPRPTKTKAKADEGPKAKKRPRVETKTIPAHGKPKAATAPSKANAATRTTTTGRQTKGLETKEEARTTPRRVPPAGKMTEVVVLDEESSSDAEPTPKRLRQQSQELVESPIEPVSRFLSFDDQEDDDDNDDRAAAPPKYVAMRQWHVEWPPKARGPTLALVLRGTVGKHEEAHELCSMKRPREFVSTEDKEVVLVGAINEAKCTAAGMPQRAIKYFANGMPPDWTSKLRELWKPRVRVKTKQIASLGAFFNDSSSEDDEEDDETESAAEEETKSESTRAPASLPKRENISGAGGASDSDEPWKEAISPLEDRTNAMMSPIRKRIVYKQATPSPRIVRIGSAAKRVDTDAVASPPAKTRPVLERPIKRTTRVQAATSEEIWTKAEVEALKHAIHAVDPTARNYWHSVAALVDGKSRAQCQAKQFESVESGKKPIKPTAASTVVQKLSKAGTKKFKKQVRQFVHQYESTHGDDVCVPSRRDVDETKRMVTPKSIKKFKQVKASPSSSESDDTTAALLLPSVSAARRDELDKYVGQFHDPKKLVKASTTTTTRRKSTKTSTNNMRWADDDDHSSNVRLTTRVGSTRQLEGVMTPRGSMKVRVRRGRRDDESDDDGGSSFGSADGGSSSDGD</sequence>
<feature type="compositionally biased region" description="Low complexity" evidence="1">
    <location>
        <begin position="538"/>
        <end position="559"/>
    </location>
</feature>
<evidence type="ECO:0000259" key="2">
    <source>
        <dbReference type="Pfam" id="PF09133"/>
    </source>
</evidence>
<feature type="region of interest" description="Disordered" evidence="1">
    <location>
        <begin position="27"/>
        <end position="72"/>
    </location>
</feature>
<evidence type="ECO:0000313" key="4">
    <source>
        <dbReference type="EMBL" id="VFT87874.1"/>
    </source>
</evidence>
<dbReference type="OrthoDB" id="79914at2759"/>
<protein>
    <submittedName>
        <fullName evidence="4">Aste57867_11006 protein</fullName>
    </submittedName>
</protein>
<feature type="compositionally biased region" description="Acidic residues" evidence="1">
    <location>
        <begin position="624"/>
        <end position="633"/>
    </location>
</feature>
<dbReference type="InterPro" id="IPR009057">
    <property type="entry name" value="Homeodomain-like_sf"/>
</dbReference>
<feature type="region of interest" description="Disordered" evidence="1">
    <location>
        <begin position="1044"/>
        <end position="1075"/>
    </location>
</feature>
<evidence type="ECO:0000313" key="3">
    <source>
        <dbReference type="EMBL" id="KAF0698356.1"/>
    </source>
</evidence>